<organism evidence="4 5">
    <name type="scientific">Stakelama marina</name>
    <dbReference type="NCBI Taxonomy" id="2826939"/>
    <lineage>
        <taxon>Bacteria</taxon>
        <taxon>Pseudomonadati</taxon>
        <taxon>Pseudomonadota</taxon>
        <taxon>Alphaproteobacteria</taxon>
        <taxon>Sphingomonadales</taxon>
        <taxon>Sphingomonadaceae</taxon>
        <taxon>Stakelama</taxon>
    </lineage>
</organism>
<proteinExistence type="predicted"/>
<feature type="domain" description="BD-FAE-like" evidence="3">
    <location>
        <begin position="65"/>
        <end position="171"/>
    </location>
</feature>
<feature type="chain" id="PRO_5035928132" evidence="2">
    <location>
        <begin position="26"/>
        <end position="293"/>
    </location>
</feature>
<feature type="signal peptide" evidence="2">
    <location>
        <begin position="1"/>
        <end position="25"/>
    </location>
</feature>
<dbReference type="InterPro" id="IPR049492">
    <property type="entry name" value="BD-FAE-like_dom"/>
</dbReference>
<dbReference type="RefSeq" id="WP_284054137.1">
    <property type="nucleotide sequence ID" value="NZ_JAGRQC010000003.1"/>
</dbReference>
<evidence type="ECO:0000313" key="4">
    <source>
        <dbReference type="EMBL" id="MBR0552874.1"/>
    </source>
</evidence>
<evidence type="ECO:0000313" key="5">
    <source>
        <dbReference type="Proteomes" id="UP000676996"/>
    </source>
</evidence>
<keyword evidence="2" id="KW-0732">Signal</keyword>
<evidence type="ECO:0000256" key="1">
    <source>
        <dbReference type="ARBA" id="ARBA00022801"/>
    </source>
</evidence>
<dbReference type="PANTHER" id="PTHR48081:SF6">
    <property type="entry name" value="PEPTIDASE S9 PROLYL OLIGOPEPTIDASE CATALYTIC DOMAIN-CONTAINING PROTEIN"/>
    <property type="match status" value="1"/>
</dbReference>
<dbReference type="SUPFAM" id="SSF53474">
    <property type="entry name" value="alpha/beta-Hydrolases"/>
    <property type="match status" value="1"/>
</dbReference>
<accession>A0A8T4IG69</accession>
<dbReference type="InterPro" id="IPR050300">
    <property type="entry name" value="GDXG_lipolytic_enzyme"/>
</dbReference>
<protein>
    <submittedName>
        <fullName evidence="4">Alpha/beta hydrolase</fullName>
    </submittedName>
</protein>
<dbReference type="Proteomes" id="UP000676996">
    <property type="component" value="Unassembled WGS sequence"/>
</dbReference>
<dbReference type="EMBL" id="JAGRQC010000003">
    <property type="protein sequence ID" value="MBR0552874.1"/>
    <property type="molecule type" value="Genomic_DNA"/>
</dbReference>
<keyword evidence="1 4" id="KW-0378">Hydrolase</keyword>
<evidence type="ECO:0000256" key="2">
    <source>
        <dbReference type="SAM" id="SignalP"/>
    </source>
</evidence>
<gene>
    <name evidence="4" type="ORF">J7S20_10190</name>
</gene>
<reference evidence="4" key="1">
    <citation type="submission" date="2021-04" db="EMBL/GenBank/DDBJ databases">
        <title>Ouciella asimina sp. nov., isolated from the surface seawater in the hydrothermal field of Okinawa Trough.</title>
        <authorList>
            <person name="Shuang W."/>
        </authorList>
    </citation>
    <scope>NUCLEOTIDE SEQUENCE</scope>
    <source>
        <strain evidence="4">LXI357</strain>
    </source>
</reference>
<sequence>MKWQRTFGLVAALLVSALLHSPALAQQRTYLWEHGAPGLEARADIPEISKDYWTKHVNNPSITAYLPDPKNATGTAIVILPGGGHRLLVTTTEGSDVAHWLADRGVAAFVVRYRLFREEGSPYSEDDARADAERAMRMVRHDAAQYGIDPHRIGVWGFSAGGELARMVTLSPPVAPRGTPDAIDAVSEKPDFAILEFPGPLHAEEHVTAESPPVLLAAANDDTCCSGPTVDVLNAYRKAGASVEMHLYAAGGHAFNMGEDTPLVSLQHWPERVIDWLSDRGLLYHPAPVFVPK</sequence>
<keyword evidence="5" id="KW-1185">Reference proteome</keyword>
<dbReference type="InterPro" id="IPR029058">
    <property type="entry name" value="AB_hydrolase_fold"/>
</dbReference>
<dbReference type="PANTHER" id="PTHR48081">
    <property type="entry name" value="AB HYDROLASE SUPERFAMILY PROTEIN C4A8.06C"/>
    <property type="match status" value="1"/>
</dbReference>
<name>A0A8T4IG69_9SPHN</name>
<dbReference type="Pfam" id="PF20434">
    <property type="entry name" value="BD-FAE"/>
    <property type="match status" value="1"/>
</dbReference>
<dbReference type="AlphaFoldDB" id="A0A8T4IG69"/>
<evidence type="ECO:0000259" key="3">
    <source>
        <dbReference type="Pfam" id="PF20434"/>
    </source>
</evidence>
<dbReference type="Gene3D" id="3.40.50.1820">
    <property type="entry name" value="alpha/beta hydrolase"/>
    <property type="match status" value="1"/>
</dbReference>
<dbReference type="GO" id="GO:0016787">
    <property type="term" value="F:hydrolase activity"/>
    <property type="evidence" value="ECO:0007669"/>
    <property type="project" value="UniProtKB-KW"/>
</dbReference>
<comment type="caution">
    <text evidence="4">The sequence shown here is derived from an EMBL/GenBank/DDBJ whole genome shotgun (WGS) entry which is preliminary data.</text>
</comment>